<feature type="transmembrane region" description="Helical" evidence="1">
    <location>
        <begin position="193"/>
        <end position="213"/>
    </location>
</feature>
<organism evidence="2 3">
    <name type="scientific">Actinomyces oris</name>
    <dbReference type="NCBI Taxonomy" id="544580"/>
    <lineage>
        <taxon>Bacteria</taxon>
        <taxon>Bacillati</taxon>
        <taxon>Actinomycetota</taxon>
        <taxon>Actinomycetes</taxon>
        <taxon>Actinomycetales</taxon>
        <taxon>Actinomycetaceae</taxon>
        <taxon>Actinomyces</taxon>
    </lineage>
</organism>
<protein>
    <recommendedName>
        <fullName evidence="4">YitT family protein</fullName>
    </recommendedName>
</protein>
<keyword evidence="1" id="KW-0472">Membrane</keyword>
<proteinExistence type="predicted"/>
<dbReference type="EMBL" id="MSGO01000035">
    <property type="protein sequence ID" value="OLL14576.1"/>
    <property type="molecule type" value="Genomic_DNA"/>
</dbReference>
<dbReference type="InterPro" id="IPR038750">
    <property type="entry name" value="YczE/YyaS-like"/>
</dbReference>
<sequence>MNLRNLIASDQWTLSDNSLLRRILVCFLGEVITAVGIAICLEGKSGVDPFTAFLQGISHVSGISFAAIVPIVNIIMLILVFPFDRSIFGLGTVINFTVVGVLVDYFRPIYRSFFHVEYSFGSMLLHLAIGLPLFCLGVSMYITCDLGQCPYDGIAPSLRRHFPRYSYRAYRLVQDIVTIFLALLLIRFDLSLGIVALGTVIMGFFIGPIVGFFNNHVSNRLVGISGDIFAASESSSDEGSPAPA</sequence>
<keyword evidence="1" id="KW-1133">Transmembrane helix</keyword>
<evidence type="ECO:0008006" key="4">
    <source>
        <dbReference type="Google" id="ProtNLM"/>
    </source>
</evidence>
<name>A0A1Q8I0E4_9ACTO</name>
<dbReference type="RefSeq" id="WP_075249431.1">
    <property type="nucleotide sequence ID" value="NZ_MSGO01000035.1"/>
</dbReference>
<evidence type="ECO:0000313" key="2">
    <source>
        <dbReference type="EMBL" id="OLL14576.1"/>
    </source>
</evidence>
<dbReference type="AlphaFoldDB" id="A0A1Q8I0E4"/>
<gene>
    <name evidence="2" type="ORF">BKH32_07915</name>
</gene>
<comment type="caution">
    <text evidence="2">The sequence shown here is derived from an EMBL/GenBank/DDBJ whole genome shotgun (WGS) entry which is preliminary data.</text>
</comment>
<accession>A0A1Q8I0E4</accession>
<evidence type="ECO:0000256" key="1">
    <source>
        <dbReference type="SAM" id="Phobius"/>
    </source>
</evidence>
<dbReference type="PANTHER" id="PTHR40078:SF1">
    <property type="entry name" value="INTEGRAL MEMBRANE PROTEIN"/>
    <property type="match status" value="1"/>
</dbReference>
<feature type="transmembrane region" description="Helical" evidence="1">
    <location>
        <begin position="20"/>
        <end position="41"/>
    </location>
</feature>
<feature type="transmembrane region" description="Helical" evidence="1">
    <location>
        <begin position="62"/>
        <end position="81"/>
    </location>
</feature>
<evidence type="ECO:0000313" key="3">
    <source>
        <dbReference type="Proteomes" id="UP000185736"/>
    </source>
</evidence>
<dbReference type="PANTHER" id="PTHR40078">
    <property type="entry name" value="INTEGRAL MEMBRANE PROTEIN-RELATED"/>
    <property type="match status" value="1"/>
</dbReference>
<feature type="transmembrane region" description="Helical" evidence="1">
    <location>
        <begin position="169"/>
        <end position="186"/>
    </location>
</feature>
<dbReference type="Proteomes" id="UP000185736">
    <property type="component" value="Unassembled WGS sequence"/>
</dbReference>
<keyword evidence="1" id="KW-0812">Transmembrane</keyword>
<reference evidence="2 3" key="1">
    <citation type="submission" date="2016-12" db="EMBL/GenBank/DDBJ databases">
        <title>Genomic comparison of strains in the 'Actinomyces naeslundii' group.</title>
        <authorList>
            <person name="Mughal S.R."/>
            <person name="Do T."/>
            <person name="Gilbert S.C."/>
            <person name="Witherden E.A."/>
            <person name="Didelot X."/>
            <person name="Beighton D."/>
        </authorList>
    </citation>
    <scope>NUCLEOTIDE SEQUENCE [LARGE SCALE GENOMIC DNA]</scope>
    <source>
        <strain evidence="2 3">S64C</strain>
    </source>
</reference>
<dbReference type="Pfam" id="PF19700">
    <property type="entry name" value="DUF6198"/>
    <property type="match status" value="1"/>
</dbReference>
<feature type="transmembrane region" description="Helical" evidence="1">
    <location>
        <begin position="118"/>
        <end position="142"/>
    </location>
</feature>
<feature type="transmembrane region" description="Helical" evidence="1">
    <location>
        <begin position="87"/>
        <end position="106"/>
    </location>
</feature>